<comment type="caution">
    <text evidence="2">The sequence shown here is derived from an EMBL/GenBank/DDBJ whole genome shotgun (WGS) entry which is preliminary data.</text>
</comment>
<organism evidence="2 3">
    <name type="scientific">Triparma laevis f. inornata</name>
    <dbReference type="NCBI Taxonomy" id="1714386"/>
    <lineage>
        <taxon>Eukaryota</taxon>
        <taxon>Sar</taxon>
        <taxon>Stramenopiles</taxon>
        <taxon>Ochrophyta</taxon>
        <taxon>Bolidophyceae</taxon>
        <taxon>Parmales</taxon>
        <taxon>Triparmaceae</taxon>
        <taxon>Triparma</taxon>
    </lineage>
</organism>
<dbReference type="InterPro" id="IPR015330">
    <property type="entry name" value="DNA_primase/pol_bifunc_N"/>
</dbReference>
<dbReference type="InterPro" id="IPR027417">
    <property type="entry name" value="P-loop_NTPase"/>
</dbReference>
<dbReference type="Pfam" id="PF09250">
    <property type="entry name" value="Prim-Pol"/>
    <property type="match status" value="1"/>
</dbReference>
<dbReference type="EMBL" id="BLQM01000154">
    <property type="protein sequence ID" value="GMH70084.1"/>
    <property type="molecule type" value="Genomic_DNA"/>
</dbReference>
<sequence length="1009" mass="118649">MKTFKQLQERTCPSTKLKTSNSAILTGKKNNLVVVDLDCEKWLEPETHSFVKTFGTPEEYIKKVDTFAVKSKSGGYHLYFEYVPKEVAKNTTNGMMGIDIRGDSGVIFAPNTFVPFNKGKTFESPYTIFHDSSIKAMPQDMRDFCQIVYSNDNFAKKKSKKKQPLKNDDTDLFLEELDFTNHDKDLSGFTVSMSRERIVELCEALPDDYFTKNIINTKDGKMPVSKFWKRFTITMKFLNDFGNIPTKDIWDKFSQDRGNKTYNAEHNEYFWDKYNSENFYQAIRRTFQDAGSHLGYYIKKQVPKDLIKPNETVFRQENGHIDLPNENFLHNFYTNKKMKNKRLLIKADTKLGKTHTAITYLKKMKSPPFISITPRVSLASAQFDDFGKNGITCYYYNNMEGTLRNGQSLICEVESISNRLCLINDFSQYFVFIDEVNSLIETITTSSTCNNRRQAIFKKLFQILSTCKFCYGCDADLTDTTVKFLGDNFYYAKFDRLCYQGIEAEEMNDEEKMFDLMCKTDKWLCFTDSRDLANNVKMKIDKNILVIDRDYKGMVTQEVLDSCDRVICSPTVTIGVNSLIRRHVFCDYRELTITPKTMVQQFCRCRNLIKLYYLFHIKAIREPKFNTLQDAHNSVAERVAQGESYEIIGEELSPSIRKKYHESLAEVEYRIDCYNTNKYFHFRSLLKEKGMKDTYKAPQKTIKNDKEHKELKKQRDQYFIDNIDEEAPKYEETWKLSPSMKDFVVPKDGREIYVDLYLKTNAINDHFNFVNLFYRDLDTVQQKRDGMNDFKASVATSQIEKICFLKELAYITQADQDFNPTQNLTKTMALCLEDKYRTIYKQKKSKKISNWLDKKDLTLDMKKQLTGLIGKKFVKHVRKESGSGDNRVYWYEWEVIDHEYHTTLMKARKPNTKWKRNDEEHSKRSREDFFDLMDETIKTDKDYSFFELDGDRYTETTEEIEGIKKGEYSLNLYEWWGHLYKKEGEEVVILKEEIPVSNPNSDYIIQPSF</sequence>
<dbReference type="SUPFAM" id="SSF52540">
    <property type="entry name" value="P-loop containing nucleoside triphosphate hydrolases"/>
    <property type="match status" value="1"/>
</dbReference>
<evidence type="ECO:0000313" key="2">
    <source>
        <dbReference type="EMBL" id="GMH70084.1"/>
    </source>
</evidence>
<dbReference type="Gene3D" id="3.40.50.300">
    <property type="entry name" value="P-loop containing nucleotide triphosphate hydrolases"/>
    <property type="match status" value="1"/>
</dbReference>
<dbReference type="PROSITE" id="PS51192">
    <property type="entry name" value="HELICASE_ATP_BIND_1"/>
    <property type="match status" value="1"/>
</dbReference>
<name>A0A9W7E6G9_9STRA</name>
<protein>
    <recommendedName>
        <fullName evidence="1">Helicase ATP-binding domain-containing protein</fullName>
    </recommendedName>
</protein>
<dbReference type="SUPFAM" id="SSF56747">
    <property type="entry name" value="Prim-pol domain"/>
    <property type="match status" value="1"/>
</dbReference>
<evidence type="ECO:0000313" key="3">
    <source>
        <dbReference type="Proteomes" id="UP001162640"/>
    </source>
</evidence>
<dbReference type="AlphaFoldDB" id="A0A9W7E6G9"/>
<proteinExistence type="predicted"/>
<dbReference type="Proteomes" id="UP001162640">
    <property type="component" value="Unassembled WGS sequence"/>
</dbReference>
<evidence type="ECO:0000259" key="1">
    <source>
        <dbReference type="PROSITE" id="PS51192"/>
    </source>
</evidence>
<dbReference type="InterPro" id="IPR014001">
    <property type="entry name" value="Helicase_ATP-bd"/>
</dbReference>
<feature type="domain" description="Helicase ATP-binding" evidence="1">
    <location>
        <begin position="334"/>
        <end position="467"/>
    </location>
</feature>
<gene>
    <name evidence="2" type="ORF">TL16_g05318</name>
</gene>
<reference evidence="3" key="1">
    <citation type="journal article" date="2023" name="Commun. Biol.">
        <title>Genome analysis of Parmales, the sister group of diatoms, reveals the evolutionary specialization of diatoms from phago-mixotrophs to photoautotrophs.</title>
        <authorList>
            <person name="Ban H."/>
            <person name="Sato S."/>
            <person name="Yoshikawa S."/>
            <person name="Yamada K."/>
            <person name="Nakamura Y."/>
            <person name="Ichinomiya M."/>
            <person name="Sato N."/>
            <person name="Blanc-Mathieu R."/>
            <person name="Endo H."/>
            <person name="Kuwata A."/>
            <person name="Ogata H."/>
        </authorList>
    </citation>
    <scope>NUCLEOTIDE SEQUENCE [LARGE SCALE GENOMIC DNA]</scope>
</reference>
<accession>A0A9W7E6G9</accession>